<dbReference type="EMBL" id="QRNS01000049">
    <property type="protein sequence ID" value="RHK59632.1"/>
    <property type="molecule type" value="Genomic_DNA"/>
</dbReference>
<keyword evidence="1" id="KW-0175">Coiled coil</keyword>
<feature type="coiled-coil region" evidence="1">
    <location>
        <begin position="283"/>
        <end position="310"/>
    </location>
</feature>
<evidence type="ECO:0000313" key="3">
    <source>
        <dbReference type="Proteomes" id="UP000284152"/>
    </source>
</evidence>
<dbReference type="Proteomes" id="UP000284152">
    <property type="component" value="Unassembled WGS sequence"/>
</dbReference>
<comment type="caution">
    <text evidence="2">The sequence shown here is derived from an EMBL/GenBank/DDBJ whole genome shotgun (WGS) entry which is preliminary data.</text>
</comment>
<evidence type="ECO:0000256" key="1">
    <source>
        <dbReference type="SAM" id="Coils"/>
    </source>
</evidence>
<reference evidence="2 3" key="1">
    <citation type="submission" date="2018-08" db="EMBL/GenBank/DDBJ databases">
        <title>A genome reference for cultivated species of the human gut microbiota.</title>
        <authorList>
            <person name="Zou Y."/>
            <person name="Xue W."/>
            <person name="Luo G."/>
        </authorList>
    </citation>
    <scope>NUCLEOTIDE SEQUENCE [LARGE SCALE GENOMIC DNA]</scope>
    <source>
        <strain evidence="2 3">AF42-21</strain>
    </source>
</reference>
<sequence length="329" mass="39040">MALHYNREPRYFAENPKNEIPENSIINKLISRNISIIIKKLWRNDQNKFIIVCRNLIEKRKLANSRPINKCTLSILTYVLAYLDKIPDYIRDEIERMLLELGTVKSETGEHIGLSDPWKITGNNSEKMKNFIDLNFLHSQKILGAMNSNSSIQLVKELLESSAFVLYNRQYMMWYYGDLTIYGENRIKNLIPGTDVVNKGIDYYNCFHTFYHKLYAYFENGCTYDYPLLEFDLFTMCNLVYSRQLHKQKEYAKIFFSSEDEREQEIYAFTKDMLEKYIESSVVKERIRLMEESKDQLEKIEKDFELDDSEGAAYVYSFSKVMSKLFRTS</sequence>
<evidence type="ECO:0000313" key="2">
    <source>
        <dbReference type="EMBL" id="RHK59632.1"/>
    </source>
</evidence>
<organism evidence="2 3">
    <name type="scientific">Dorea formicigenerans</name>
    <dbReference type="NCBI Taxonomy" id="39486"/>
    <lineage>
        <taxon>Bacteria</taxon>
        <taxon>Bacillati</taxon>
        <taxon>Bacillota</taxon>
        <taxon>Clostridia</taxon>
        <taxon>Lachnospirales</taxon>
        <taxon>Lachnospiraceae</taxon>
        <taxon>Dorea</taxon>
    </lineage>
</organism>
<name>A0A415H193_9FIRM</name>
<proteinExistence type="predicted"/>
<gene>
    <name evidence="2" type="ORF">DW054_15835</name>
</gene>
<protein>
    <submittedName>
        <fullName evidence="2">Uncharacterized protein</fullName>
    </submittedName>
</protein>
<dbReference type="AlphaFoldDB" id="A0A415H193"/>
<accession>A0A415H193</accession>